<dbReference type="EMBL" id="BK014838">
    <property type="protein sequence ID" value="DAD78036.1"/>
    <property type="molecule type" value="Genomic_DNA"/>
</dbReference>
<protein>
    <submittedName>
        <fullName evidence="1">Uncharacterized protein</fullName>
    </submittedName>
</protein>
<proteinExistence type="predicted"/>
<sequence length="102" mass="12154">MHEYADLCAFFRIFAESQQGNMVRKSRQKIVGMSYAFRVQDIVRIYDEHARSGLSNREILRRYIWPKYRICEKTFYNIINASADPRVTERIAQAERQLTLFG</sequence>
<accession>A0A8S5M743</accession>
<reference evidence="1" key="1">
    <citation type="journal article" date="2021" name="Proc. Natl. Acad. Sci. U.S.A.">
        <title>A Catalog of Tens of Thousands of Viruses from Human Metagenomes Reveals Hidden Associations with Chronic Diseases.</title>
        <authorList>
            <person name="Tisza M.J."/>
            <person name="Buck C.B."/>
        </authorList>
    </citation>
    <scope>NUCLEOTIDE SEQUENCE</scope>
    <source>
        <strain evidence="1">CtAbS6</strain>
    </source>
</reference>
<organism evidence="1">
    <name type="scientific">Myoviridae sp. ctAbS6</name>
    <dbReference type="NCBI Taxonomy" id="2826628"/>
    <lineage>
        <taxon>Viruses</taxon>
        <taxon>Duplodnaviria</taxon>
        <taxon>Heunggongvirae</taxon>
        <taxon>Uroviricota</taxon>
        <taxon>Caudoviricetes</taxon>
    </lineage>
</organism>
<name>A0A8S5M743_9CAUD</name>
<evidence type="ECO:0000313" key="1">
    <source>
        <dbReference type="EMBL" id="DAD78036.1"/>
    </source>
</evidence>